<evidence type="ECO:0000256" key="4">
    <source>
        <dbReference type="ARBA" id="ARBA00022807"/>
    </source>
</evidence>
<feature type="domain" description="NlpC/P60" evidence="6">
    <location>
        <begin position="238"/>
        <end position="370"/>
    </location>
</feature>
<evidence type="ECO:0000313" key="8">
    <source>
        <dbReference type="Proteomes" id="UP001501470"/>
    </source>
</evidence>
<proteinExistence type="inferred from homology"/>
<gene>
    <name evidence="7" type="ORF">GCM10009827_115460</name>
</gene>
<sequence>MSRRTSTRWIVVFALVAVVVIGCGALAAILTPDNAYACTTSAATTSAVEDPNGTTSASSDPTSTAGKGRQVGRWNPEQVGNAAVIVAVGAERNLPTRGKVIAVATAMTESSLINTSKVTDHDSVGLFQQRPSQGWGTPAQLLDPRYAAGKFYDKLLTIQNWEQLPLTQAAQAVQRSAYPDRYAQFEDDAVQVVAAVGGDPGGQLGVTDLSCPIDGGDGSIDIDGTGLPDGFTLPADTPAAVVTAIGWALQQLGTPYHYGGDCTAAHSGVPAHQCDCSSLMQGAYRAAGVSIPRTTGGQVGAGTAVPSLNDIHPGDLVLIPGSQGTRTRPGHVGMYIGQGLIVQAPHTGDVVKISKLSSWSSQVAAVRRIIK</sequence>
<dbReference type="Proteomes" id="UP001501470">
    <property type="component" value="Unassembled WGS sequence"/>
</dbReference>
<evidence type="ECO:0000259" key="6">
    <source>
        <dbReference type="PROSITE" id="PS51935"/>
    </source>
</evidence>
<dbReference type="Gene3D" id="3.90.1720.10">
    <property type="entry name" value="endopeptidase domain like (from Nostoc punctiforme)"/>
    <property type="match status" value="1"/>
</dbReference>
<keyword evidence="8" id="KW-1185">Reference proteome</keyword>
<name>A0ABP4PCL5_9ACTN</name>
<evidence type="ECO:0000256" key="2">
    <source>
        <dbReference type="ARBA" id="ARBA00022670"/>
    </source>
</evidence>
<protein>
    <submittedName>
        <fullName evidence="7">C40 family peptidase</fullName>
    </submittedName>
</protein>
<comment type="similarity">
    <text evidence="1">Belongs to the peptidase C40 family.</text>
</comment>
<dbReference type="InterPro" id="IPR051794">
    <property type="entry name" value="PG_Endopeptidase_C40"/>
</dbReference>
<evidence type="ECO:0000256" key="3">
    <source>
        <dbReference type="ARBA" id="ARBA00022801"/>
    </source>
</evidence>
<dbReference type="PROSITE" id="PS51257">
    <property type="entry name" value="PROKAR_LIPOPROTEIN"/>
    <property type="match status" value="1"/>
</dbReference>
<evidence type="ECO:0000313" key="7">
    <source>
        <dbReference type="EMBL" id="GAA1574494.1"/>
    </source>
</evidence>
<dbReference type="SUPFAM" id="SSF54001">
    <property type="entry name" value="Cysteine proteinases"/>
    <property type="match status" value="1"/>
</dbReference>
<dbReference type="Pfam" id="PF00877">
    <property type="entry name" value="NLPC_P60"/>
    <property type="match status" value="1"/>
</dbReference>
<dbReference type="PANTHER" id="PTHR47359">
    <property type="entry name" value="PEPTIDOGLYCAN DL-ENDOPEPTIDASE CWLO"/>
    <property type="match status" value="1"/>
</dbReference>
<keyword evidence="4" id="KW-0788">Thiol protease</keyword>
<keyword evidence="3" id="KW-0378">Hydrolase</keyword>
<dbReference type="PANTHER" id="PTHR47359:SF3">
    <property type="entry name" value="NLP_P60 DOMAIN-CONTAINING PROTEIN-RELATED"/>
    <property type="match status" value="1"/>
</dbReference>
<reference evidence="8" key="1">
    <citation type="journal article" date="2019" name="Int. J. Syst. Evol. Microbiol.">
        <title>The Global Catalogue of Microorganisms (GCM) 10K type strain sequencing project: providing services to taxonomists for standard genome sequencing and annotation.</title>
        <authorList>
            <consortium name="The Broad Institute Genomics Platform"/>
            <consortium name="The Broad Institute Genome Sequencing Center for Infectious Disease"/>
            <person name="Wu L."/>
            <person name="Ma J."/>
        </authorList>
    </citation>
    <scope>NUCLEOTIDE SEQUENCE [LARGE SCALE GENOMIC DNA]</scope>
    <source>
        <strain evidence="8">JCM 15933</strain>
    </source>
</reference>
<dbReference type="InterPro" id="IPR000064">
    <property type="entry name" value="NLP_P60_dom"/>
</dbReference>
<feature type="compositionally biased region" description="Low complexity" evidence="5">
    <location>
        <begin position="54"/>
        <end position="65"/>
    </location>
</feature>
<dbReference type="InterPro" id="IPR038765">
    <property type="entry name" value="Papain-like_cys_pep_sf"/>
</dbReference>
<dbReference type="RefSeq" id="WP_344515125.1">
    <property type="nucleotide sequence ID" value="NZ_BAAAQD010000052.1"/>
</dbReference>
<organism evidence="7 8">
    <name type="scientific">Dactylosporangium maewongense</name>
    <dbReference type="NCBI Taxonomy" id="634393"/>
    <lineage>
        <taxon>Bacteria</taxon>
        <taxon>Bacillati</taxon>
        <taxon>Actinomycetota</taxon>
        <taxon>Actinomycetes</taxon>
        <taxon>Micromonosporales</taxon>
        <taxon>Micromonosporaceae</taxon>
        <taxon>Dactylosporangium</taxon>
    </lineage>
</organism>
<evidence type="ECO:0000256" key="5">
    <source>
        <dbReference type="SAM" id="MobiDB-lite"/>
    </source>
</evidence>
<comment type="caution">
    <text evidence="7">The sequence shown here is derived from an EMBL/GenBank/DDBJ whole genome shotgun (WGS) entry which is preliminary data.</text>
</comment>
<accession>A0ABP4PCL5</accession>
<keyword evidence="2" id="KW-0645">Protease</keyword>
<feature type="region of interest" description="Disordered" evidence="5">
    <location>
        <begin position="44"/>
        <end position="73"/>
    </location>
</feature>
<evidence type="ECO:0000256" key="1">
    <source>
        <dbReference type="ARBA" id="ARBA00007074"/>
    </source>
</evidence>
<dbReference type="EMBL" id="BAAAQD010000052">
    <property type="protein sequence ID" value="GAA1574494.1"/>
    <property type="molecule type" value="Genomic_DNA"/>
</dbReference>
<dbReference type="PROSITE" id="PS51935">
    <property type="entry name" value="NLPC_P60"/>
    <property type="match status" value="1"/>
</dbReference>